<keyword evidence="3 7" id="KW-0808">Transferase</keyword>
<dbReference type="GeneID" id="90040202"/>
<proteinExistence type="predicted"/>
<name>A0ABR1F079_9ASCO</name>
<feature type="compositionally biased region" description="Low complexity" evidence="5">
    <location>
        <begin position="48"/>
        <end position="61"/>
    </location>
</feature>
<evidence type="ECO:0000313" key="7">
    <source>
        <dbReference type="EMBL" id="KAK7203236.1"/>
    </source>
</evidence>
<keyword evidence="2" id="KW-0032">Aminotransferase</keyword>
<dbReference type="InterPro" id="IPR015424">
    <property type="entry name" value="PyrdxlP-dep_Trfase"/>
</dbReference>
<dbReference type="Gene3D" id="3.40.640.10">
    <property type="entry name" value="Type I PLP-dependent aspartate aminotransferase-like (Major domain)"/>
    <property type="match status" value="1"/>
</dbReference>
<dbReference type="PANTHER" id="PTHR21152">
    <property type="entry name" value="AMINOTRANSFERASE CLASS V"/>
    <property type="match status" value="1"/>
</dbReference>
<dbReference type="Pfam" id="PF00266">
    <property type="entry name" value="Aminotran_5"/>
    <property type="match status" value="1"/>
</dbReference>
<sequence>MDNCSQTLATPPTTTPRGKISIFDTTRRQNMSAIRRLNLISQHISPFSASSSSTTSSSTHSKMPVSTQAAHPLTLIPGPVEFTDEVLQAMATPSQSHVSPQFVSVFGDALALLRQLFMNTDKSAQAFAIAGAGTLGWDFVASNLIEPGEDALVLHTGYFADSFADCIDTYGGVPTQLKAPIGDIVPLDQIEAALKSKFYKVITITHVDTSTGVLSDIKTIAALVRKVSPNTLIIVDGVCSVGVEEIRFDEWDLDFVLTAPQKAIGVPAGLSIFIASGRALDVFKSRKAKPGSYYASLSKWLPVMQNYEAKKASYFSTPPVQNIHALLASLKQILAIPLEDRFAAHEKMSTHVKETIESYGLKQVAVRPGYQAHGMTAVYVPEGVTLPDFLPKVAKRNIVLAGGLHKDIATKYFRIGHMGVSAIGEDREDFTLALNAIKDSLKECGYTF</sequence>
<reference evidence="7 8" key="1">
    <citation type="submission" date="2024-03" db="EMBL/GenBank/DDBJ databases">
        <title>Genome-scale model development and genomic sequencing of the oleaginous clade Lipomyces.</title>
        <authorList>
            <consortium name="Lawrence Berkeley National Laboratory"/>
            <person name="Czajka J.J."/>
            <person name="Han Y."/>
            <person name="Kim J."/>
            <person name="Mondo S.J."/>
            <person name="Hofstad B.A."/>
            <person name="Robles A."/>
            <person name="Haridas S."/>
            <person name="Riley R."/>
            <person name="LaButti K."/>
            <person name="Pangilinan J."/>
            <person name="Andreopoulos W."/>
            <person name="Lipzen A."/>
            <person name="Yan J."/>
            <person name="Wang M."/>
            <person name="Ng V."/>
            <person name="Grigoriev I.V."/>
            <person name="Spatafora J.W."/>
            <person name="Magnuson J.K."/>
            <person name="Baker S.E."/>
            <person name="Pomraning K.R."/>
        </authorList>
    </citation>
    <scope>NUCLEOTIDE SEQUENCE [LARGE SCALE GENOMIC DNA]</scope>
    <source>
        <strain evidence="7 8">Phaff 52-87</strain>
    </source>
</reference>
<accession>A0ABR1F079</accession>
<dbReference type="GO" id="GO:0016740">
    <property type="term" value="F:transferase activity"/>
    <property type="evidence" value="ECO:0007669"/>
    <property type="project" value="UniProtKB-KW"/>
</dbReference>
<dbReference type="SUPFAM" id="SSF53383">
    <property type="entry name" value="PLP-dependent transferases"/>
    <property type="match status" value="1"/>
</dbReference>
<evidence type="ECO:0000256" key="4">
    <source>
        <dbReference type="ARBA" id="ARBA00022898"/>
    </source>
</evidence>
<keyword evidence="4" id="KW-0663">Pyridoxal phosphate</keyword>
<evidence type="ECO:0000256" key="2">
    <source>
        <dbReference type="ARBA" id="ARBA00022576"/>
    </source>
</evidence>
<feature type="region of interest" description="Disordered" evidence="5">
    <location>
        <begin position="47"/>
        <end position="66"/>
    </location>
</feature>
<evidence type="ECO:0000256" key="5">
    <source>
        <dbReference type="SAM" id="MobiDB-lite"/>
    </source>
</evidence>
<keyword evidence="8" id="KW-1185">Reference proteome</keyword>
<feature type="domain" description="Aminotransferase class V" evidence="6">
    <location>
        <begin position="94"/>
        <end position="405"/>
    </location>
</feature>
<evidence type="ECO:0000313" key="8">
    <source>
        <dbReference type="Proteomes" id="UP001498771"/>
    </source>
</evidence>
<evidence type="ECO:0000256" key="3">
    <source>
        <dbReference type="ARBA" id="ARBA00022679"/>
    </source>
</evidence>
<evidence type="ECO:0000259" key="6">
    <source>
        <dbReference type="Pfam" id="PF00266"/>
    </source>
</evidence>
<dbReference type="PANTHER" id="PTHR21152:SF24">
    <property type="entry name" value="ALANINE--GLYOXYLATE AMINOTRANSFERASE 1"/>
    <property type="match status" value="1"/>
</dbReference>
<dbReference type="EMBL" id="JBBJBU010000013">
    <property type="protein sequence ID" value="KAK7203236.1"/>
    <property type="molecule type" value="Genomic_DNA"/>
</dbReference>
<evidence type="ECO:0000256" key="1">
    <source>
        <dbReference type="ARBA" id="ARBA00001933"/>
    </source>
</evidence>
<comment type="caution">
    <text evidence="7">The sequence shown here is derived from an EMBL/GenBank/DDBJ whole genome shotgun (WGS) entry which is preliminary data.</text>
</comment>
<comment type="cofactor">
    <cofactor evidence="1">
        <name>pyridoxal 5'-phosphate</name>
        <dbReference type="ChEBI" id="CHEBI:597326"/>
    </cofactor>
</comment>
<protein>
    <submittedName>
        <fullName evidence="7">Pyridoxal phosphate-dependent transferase</fullName>
    </submittedName>
</protein>
<dbReference type="InterPro" id="IPR015422">
    <property type="entry name" value="PyrdxlP-dep_Trfase_small"/>
</dbReference>
<dbReference type="Proteomes" id="UP001498771">
    <property type="component" value="Unassembled WGS sequence"/>
</dbReference>
<organism evidence="7 8">
    <name type="scientific">Myxozyma melibiosi</name>
    <dbReference type="NCBI Taxonomy" id="54550"/>
    <lineage>
        <taxon>Eukaryota</taxon>
        <taxon>Fungi</taxon>
        <taxon>Dikarya</taxon>
        <taxon>Ascomycota</taxon>
        <taxon>Saccharomycotina</taxon>
        <taxon>Lipomycetes</taxon>
        <taxon>Lipomycetales</taxon>
        <taxon>Lipomycetaceae</taxon>
        <taxon>Myxozyma</taxon>
    </lineage>
</organism>
<gene>
    <name evidence="7" type="ORF">BZA70DRAFT_300163</name>
</gene>
<dbReference type="InterPro" id="IPR015421">
    <property type="entry name" value="PyrdxlP-dep_Trfase_major"/>
</dbReference>
<dbReference type="RefSeq" id="XP_064766269.1">
    <property type="nucleotide sequence ID" value="XM_064914690.1"/>
</dbReference>
<dbReference type="Gene3D" id="3.90.1150.10">
    <property type="entry name" value="Aspartate Aminotransferase, domain 1"/>
    <property type="match status" value="1"/>
</dbReference>
<dbReference type="InterPro" id="IPR000192">
    <property type="entry name" value="Aminotrans_V_dom"/>
</dbReference>